<dbReference type="OrthoDB" id="7362103at2"/>
<evidence type="ECO:0000259" key="3">
    <source>
        <dbReference type="Pfam" id="PF13778"/>
    </source>
</evidence>
<sequence>MMRTVLNSMIVLATMVIASVFGSGNAMAGELDEYLWQQRPLLVFAPSADDPRLVETRARIDSSRCEFTGRDMVLGQLVADGVSTLGGRVVDADRARRLADRYAVADGAFAVLLIGKDGGEKWRVDTVPDLQRIYRVIDGMPMRGREMGAAGGC</sequence>
<feature type="signal peptide" evidence="2">
    <location>
        <begin position="1"/>
        <end position="28"/>
    </location>
</feature>
<keyword evidence="1 2" id="KW-0732">Signal</keyword>
<dbReference type="AlphaFoldDB" id="A0A1W9YNL6"/>
<organism evidence="4 5">
    <name type="scientific">Mycolicibacterium bacteremicum</name>
    <name type="common">Mycobacterium bacteremicum</name>
    <dbReference type="NCBI Taxonomy" id="564198"/>
    <lineage>
        <taxon>Bacteria</taxon>
        <taxon>Bacillati</taxon>
        <taxon>Actinomycetota</taxon>
        <taxon>Actinomycetes</taxon>
        <taxon>Mycobacteriales</taxon>
        <taxon>Mycobacteriaceae</taxon>
        <taxon>Mycolicibacterium</taxon>
    </lineage>
</organism>
<evidence type="ECO:0000256" key="2">
    <source>
        <dbReference type="SAM" id="SignalP"/>
    </source>
</evidence>
<dbReference type="Proteomes" id="UP000192366">
    <property type="component" value="Unassembled WGS sequence"/>
</dbReference>
<dbReference type="STRING" id="564198.BST17_27365"/>
<proteinExistence type="predicted"/>
<comment type="caution">
    <text evidence="4">The sequence shown here is derived from an EMBL/GenBank/DDBJ whole genome shotgun (WGS) entry which is preliminary data.</text>
</comment>
<feature type="chain" id="PRO_5012484631" description="DUF4174 domain-containing protein" evidence="2">
    <location>
        <begin position="29"/>
        <end position="153"/>
    </location>
</feature>
<evidence type="ECO:0000256" key="1">
    <source>
        <dbReference type="ARBA" id="ARBA00022729"/>
    </source>
</evidence>
<dbReference type="InterPro" id="IPR025232">
    <property type="entry name" value="DUF4174"/>
</dbReference>
<dbReference type="Pfam" id="PF13778">
    <property type="entry name" value="DUF4174"/>
    <property type="match status" value="1"/>
</dbReference>
<accession>A0A1W9YNL6</accession>
<gene>
    <name evidence="4" type="ORF">BST17_27365</name>
</gene>
<protein>
    <recommendedName>
        <fullName evidence="3">DUF4174 domain-containing protein</fullName>
    </recommendedName>
</protein>
<name>A0A1W9YNL6_MYCBA</name>
<feature type="domain" description="DUF4174" evidence="3">
    <location>
        <begin position="31"/>
        <end position="146"/>
    </location>
</feature>
<dbReference type="EMBL" id="MVHJ01000045">
    <property type="protein sequence ID" value="ORA01636.1"/>
    <property type="molecule type" value="Genomic_DNA"/>
</dbReference>
<evidence type="ECO:0000313" key="4">
    <source>
        <dbReference type="EMBL" id="ORA01636.1"/>
    </source>
</evidence>
<evidence type="ECO:0000313" key="5">
    <source>
        <dbReference type="Proteomes" id="UP000192366"/>
    </source>
</evidence>
<keyword evidence="5" id="KW-1185">Reference proteome</keyword>
<reference evidence="4 5" key="1">
    <citation type="submission" date="2017-02" db="EMBL/GenBank/DDBJ databases">
        <title>The new phylogeny of genus Mycobacterium.</title>
        <authorList>
            <person name="Tortoli E."/>
            <person name="Trovato A."/>
            <person name="Cirillo D.M."/>
        </authorList>
    </citation>
    <scope>NUCLEOTIDE SEQUENCE [LARGE SCALE GENOMIC DNA]</scope>
    <source>
        <strain evidence="4 5">DSM 45578</strain>
    </source>
</reference>